<evidence type="ECO:0000259" key="3">
    <source>
        <dbReference type="Pfam" id="PF01855"/>
    </source>
</evidence>
<dbReference type="GO" id="GO:0006979">
    <property type="term" value="P:response to oxidative stress"/>
    <property type="evidence" value="ECO:0007669"/>
    <property type="project" value="TreeGrafter"/>
</dbReference>
<dbReference type="AlphaFoldDB" id="A0A2W7NCL8"/>
<keyword evidence="5" id="KW-1185">Reference proteome</keyword>
<dbReference type="InterPro" id="IPR019752">
    <property type="entry name" value="Pyrv/ketoisovalerate_OxRed_cat"/>
</dbReference>
<dbReference type="Gene3D" id="3.40.50.970">
    <property type="match status" value="1"/>
</dbReference>
<dbReference type="GO" id="GO:0016903">
    <property type="term" value="F:oxidoreductase activity, acting on the aldehyde or oxo group of donors"/>
    <property type="evidence" value="ECO:0007669"/>
    <property type="project" value="InterPro"/>
</dbReference>
<name>A0A2W7NCL8_9BACT</name>
<gene>
    <name evidence="4" type="ORF">LX69_01412</name>
</gene>
<dbReference type="InterPro" id="IPR002869">
    <property type="entry name" value="Pyrv_flavodox_OxRed_cen"/>
</dbReference>
<dbReference type="InterPro" id="IPR050722">
    <property type="entry name" value="Pyruvate:ferred/Flavod_OxRd"/>
</dbReference>
<dbReference type="NCBIfam" id="TIGR03710">
    <property type="entry name" value="OAFO_sf"/>
    <property type="match status" value="1"/>
</dbReference>
<dbReference type="SUPFAM" id="SSF53323">
    <property type="entry name" value="Pyruvate-ferredoxin oxidoreductase, PFOR, domain III"/>
    <property type="match status" value="1"/>
</dbReference>
<dbReference type="PANTHER" id="PTHR32154:SF20">
    <property type="entry name" value="2-OXOGLUTARATE OXIDOREDUCTASE SUBUNIT KORA"/>
    <property type="match status" value="1"/>
</dbReference>
<dbReference type="PANTHER" id="PTHR32154">
    <property type="entry name" value="PYRUVATE-FLAVODOXIN OXIDOREDUCTASE-RELATED"/>
    <property type="match status" value="1"/>
</dbReference>
<dbReference type="Gene3D" id="3.40.50.920">
    <property type="match status" value="1"/>
</dbReference>
<sequence>MYLTMMQKTKVIEREEVVVRFSGDSGDGMQLTGSLFSNTSAVYGNDISTFPDFPSEIRAPQGTIGGVSGFQVHIGSGDVHTPGDQTDVLVAMNPAALKANGKFMKPGGILIVDIDSFDEKSIVKAGYQTEDPLAEEHLGDYYVIKVPITSLTKESLKEMGLDAKSILRSKNMFALGLVCWLFNRPLEYTQTYIRNKFAKKPQIVDANLKVLQDGYDYGMILEAVTPSYHIQPADIEKGFYRNLNGNTAVAWGFIAAAEKSGLELFLGSYPITPATEILQELSGRKDLGVKVFQAEDEIAGICSALGASFAGRLALTTTSGPGFALKAEAIGLAVMAELPLVIVDVQRGGPSTGLPTKTEQSDLFQALYGRNGESPAVVIVASTPVNCFDYAYMAAKIAVEHMTPVILLTDGFLANGTQPWRIPDLSEFPAIVPPLVHQKKDGWYAYARDAESLVRGWAVPGTPGLQHRIGGLEKDYFTGALSHDGPNHQKMVDTREAKVQKIADSLPPLEILGNEDADLLVIGWGGTFGHLHTAVARLNEQGYRVAQAHFHYINPMPLNTYEVLKRYKKIVVCELNLGQLAGYLRMKFPDIQYAQFNKVQGLPFTSAELVDNFKKMLED</sequence>
<dbReference type="InterPro" id="IPR029061">
    <property type="entry name" value="THDP-binding"/>
</dbReference>
<dbReference type="Pfam" id="PF01855">
    <property type="entry name" value="POR_N"/>
    <property type="match status" value="1"/>
</dbReference>
<feature type="domain" description="Pyruvate/ketoisovalerate oxidoreductase catalytic" evidence="2">
    <location>
        <begin position="26"/>
        <end position="216"/>
    </location>
</feature>
<evidence type="ECO:0000256" key="1">
    <source>
        <dbReference type="ARBA" id="ARBA00023002"/>
    </source>
</evidence>
<dbReference type="InterPro" id="IPR009014">
    <property type="entry name" value="Transketo_C/PFOR_II"/>
</dbReference>
<dbReference type="EMBL" id="QKZK01000009">
    <property type="protein sequence ID" value="PZX17363.1"/>
    <property type="molecule type" value="Genomic_DNA"/>
</dbReference>
<protein>
    <submittedName>
        <fullName evidence="4">2-oxoglutarate ferredoxin oxidoreductase subunit alpha</fullName>
    </submittedName>
</protein>
<proteinExistence type="predicted"/>
<dbReference type="InterPro" id="IPR022367">
    <property type="entry name" value="2-oxoacid/accept_OxRdtase_asu"/>
</dbReference>
<keyword evidence="1" id="KW-0560">Oxidoreductase</keyword>
<dbReference type="FunFam" id="3.40.50.970:FF:000022">
    <property type="entry name" value="2-oxoglutarate ferredoxin oxidoreductase alpha subunit"/>
    <property type="match status" value="1"/>
</dbReference>
<dbReference type="Pfam" id="PF01558">
    <property type="entry name" value="POR"/>
    <property type="match status" value="1"/>
</dbReference>
<dbReference type="InterPro" id="IPR002880">
    <property type="entry name" value="Pyrv_Fd/Flavodoxin_OxRdtase_N"/>
</dbReference>
<evidence type="ECO:0000313" key="5">
    <source>
        <dbReference type="Proteomes" id="UP000249239"/>
    </source>
</evidence>
<evidence type="ECO:0000259" key="2">
    <source>
        <dbReference type="Pfam" id="PF01558"/>
    </source>
</evidence>
<dbReference type="Proteomes" id="UP000249239">
    <property type="component" value="Unassembled WGS sequence"/>
</dbReference>
<dbReference type="SUPFAM" id="SSF52518">
    <property type="entry name" value="Thiamin diphosphate-binding fold (THDP-binding)"/>
    <property type="match status" value="1"/>
</dbReference>
<dbReference type="Gene3D" id="3.40.920.10">
    <property type="entry name" value="Pyruvate-ferredoxin oxidoreductase, PFOR, domain III"/>
    <property type="match status" value="1"/>
</dbReference>
<feature type="domain" description="Pyruvate flavodoxin/ferredoxin oxidoreductase pyrimidine binding" evidence="3">
    <location>
        <begin position="265"/>
        <end position="473"/>
    </location>
</feature>
<accession>A0A2W7NCL8</accession>
<evidence type="ECO:0000313" key="4">
    <source>
        <dbReference type="EMBL" id="PZX17363.1"/>
    </source>
</evidence>
<comment type="caution">
    <text evidence="4">The sequence shown here is derived from an EMBL/GenBank/DDBJ whole genome shotgun (WGS) entry which is preliminary data.</text>
</comment>
<reference evidence="4 5" key="1">
    <citation type="submission" date="2018-06" db="EMBL/GenBank/DDBJ databases">
        <title>Genomic Encyclopedia of Archaeal and Bacterial Type Strains, Phase II (KMG-II): from individual species to whole genera.</title>
        <authorList>
            <person name="Goeker M."/>
        </authorList>
    </citation>
    <scope>NUCLEOTIDE SEQUENCE [LARGE SCALE GENOMIC DNA]</scope>
    <source>
        <strain evidence="4 5">DSM 6779</strain>
    </source>
</reference>
<dbReference type="SUPFAM" id="SSF52922">
    <property type="entry name" value="TK C-terminal domain-like"/>
    <property type="match status" value="1"/>
</dbReference>
<organism evidence="4 5">
    <name type="scientific">Breznakibacter xylanolyticus</name>
    <dbReference type="NCBI Taxonomy" id="990"/>
    <lineage>
        <taxon>Bacteria</taxon>
        <taxon>Pseudomonadati</taxon>
        <taxon>Bacteroidota</taxon>
        <taxon>Bacteroidia</taxon>
        <taxon>Marinilabiliales</taxon>
        <taxon>Marinilabiliaceae</taxon>
        <taxon>Breznakibacter</taxon>
    </lineage>
</organism>
<dbReference type="CDD" id="cd07034">
    <property type="entry name" value="TPP_PYR_PFOR_IOR-alpha_like"/>
    <property type="match status" value="1"/>
</dbReference>